<comment type="caution">
    <text evidence="2">The sequence shown here is derived from an EMBL/GenBank/DDBJ whole genome shotgun (WGS) entry which is preliminary data.</text>
</comment>
<dbReference type="InterPro" id="IPR020568">
    <property type="entry name" value="Ribosomal_Su5_D2-typ_SF"/>
</dbReference>
<feature type="domain" description="Lon proteolytic" evidence="1">
    <location>
        <begin position="16"/>
        <end position="145"/>
    </location>
</feature>
<protein>
    <recommendedName>
        <fullName evidence="1">Lon proteolytic domain-containing protein</fullName>
    </recommendedName>
</protein>
<proteinExistence type="predicted"/>
<dbReference type="Gene3D" id="3.30.230.10">
    <property type="match status" value="1"/>
</dbReference>
<organism evidence="2 3">
    <name type="scientific">Paenibacillus profundus</name>
    <dbReference type="NCBI Taxonomy" id="1173085"/>
    <lineage>
        <taxon>Bacteria</taxon>
        <taxon>Bacillati</taxon>
        <taxon>Bacillota</taxon>
        <taxon>Bacilli</taxon>
        <taxon>Bacillales</taxon>
        <taxon>Paenibacillaceae</taxon>
        <taxon>Paenibacillus</taxon>
    </lineage>
</organism>
<dbReference type="RefSeq" id="WP_233699516.1">
    <property type="nucleotide sequence ID" value="NZ_JAJNBZ010000061.1"/>
</dbReference>
<dbReference type="Pfam" id="PF05362">
    <property type="entry name" value="Lon_C"/>
    <property type="match status" value="1"/>
</dbReference>
<evidence type="ECO:0000313" key="2">
    <source>
        <dbReference type="EMBL" id="MCE5173611.1"/>
    </source>
</evidence>
<sequence>MKYSQGWLVGQDGINGYMIPFEICMRQGGTFKVTATGPWDQELLQSFMLCSSAVQLVLHSLEFPFKPFDCHLHFPLHLINGSGTSCRLALAYSLLEVLGVELPFPASATALTGNINLNGDVFPVDGTAPKIKAAHAAGFKHMIVSSMQPEYDSSMLRINHLTDLMRRYA</sequence>
<dbReference type="PANTHER" id="PTHR10046">
    <property type="entry name" value="ATP DEPENDENT LON PROTEASE FAMILY MEMBER"/>
    <property type="match status" value="1"/>
</dbReference>
<dbReference type="SUPFAM" id="SSF54211">
    <property type="entry name" value="Ribosomal protein S5 domain 2-like"/>
    <property type="match status" value="1"/>
</dbReference>
<dbReference type="InterPro" id="IPR008269">
    <property type="entry name" value="Lon_proteolytic"/>
</dbReference>
<dbReference type="EMBL" id="JAJNBZ010000061">
    <property type="protein sequence ID" value="MCE5173611.1"/>
    <property type="molecule type" value="Genomic_DNA"/>
</dbReference>
<dbReference type="Proteomes" id="UP001199916">
    <property type="component" value="Unassembled WGS sequence"/>
</dbReference>
<evidence type="ECO:0000313" key="3">
    <source>
        <dbReference type="Proteomes" id="UP001199916"/>
    </source>
</evidence>
<dbReference type="InterPro" id="IPR027065">
    <property type="entry name" value="Lon_Prtase"/>
</dbReference>
<accession>A0ABS8YP66</accession>
<keyword evidence="3" id="KW-1185">Reference proteome</keyword>
<gene>
    <name evidence="2" type="ORF">LQV63_30750</name>
</gene>
<dbReference type="InterPro" id="IPR014721">
    <property type="entry name" value="Ribsml_uS5_D2-typ_fold_subgr"/>
</dbReference>
<evidence type="ECO:0000259" key="1">
    <source>
        <dbReference type="Pfam" id="PF05362"/>
    </source>
</evidence>
<reference evidence="2 3" key="1">
    <citation type="submission" date="2021-11" db="EMBL/GenBank/DDBJ databases">
        <title>Draft genome sequence of Paenibacillus profundus YoMME, a new Gram-positive bacteria with exoelectrogenic properties.</title>
        <authorList>
            <person name="Hubenova Y."/>
            <person name="Hubenova E."/>
            <person name="Manasiev Y."/>
            <person name="Peykov S."/>
            <person name="Mitov M."/>
        </authorList>
    </citation>
    <scope>NUCLEOTIDE SEQUENCE [LARGE SCALE GENOMIC DNA]</scope>
    <source>
        <strain evidence="2 3">YoMME</strain>
    </source>
</reference>
<name>A0ABS8YP66_9BACL</name>